<keyword evidence="5" id="KW-0472">Membrane</keyword>
<keyword evidence="10" id="KW-1185">Reference proteome</keyword>
<proteinExistence type="inferred from homology"/>
<reference evidence="9 10" key="1">
    <citation type="submission" date="2024-02" db="EMBL/GenBank/DDBJ databases">
        <authorList>
            <person name="Chen Y."/>
            <person name="Shah S."/>
            <person name="Dougan E. K."/>
            <person name="Thang M."/>
            <person name="Chan C."/>
        </authorList>
    </citation>
    <scope>NUCLEOTIDE SEQUENCE [LARGE SCALE GENOMIC DNA]</scope>
</reference>
<evidence type="ECO:0000256" key="4">
    <source>
        <dbReference type="ARBA" id="ARBA00022927"/>
    </source>
</evidence>
<dbReference type="Gene3D" id="3.30.450.60">
    <property type="match status" value="1"/>
</dbReference>
<keyword evidence="2 5" id="KW-0813">Transport</keyword>
<keyword evidence="3 5" id="KW-0963">Cytoplasm</keyword>
<dbReference type="InterPro" id="IPR011012">
    <property type="entry name" value="Longin-like_dom_sf"/>
</dbReference>
<keyword evidence="5" id="KW-0333">Golgi apparatus</keyword>
<evidence type="ECO:0000256" key="5">
    <source>
        <dbReference type="RuleBase" id="RU364018"/>
    </source>
</evidence>
<evidence type="ECO:0000313" key="10">
    <source>
        <dbReference type="Proteomes" id="UP001642484"/>
    </source>
</evidence>
<feature type="compositionally biased region" description="Low complexity" evidence="7">
    <location>
        <begin position="229"/>
        <end position="243"/>
    </location>
</feature>
<evidence type="ECO:0000256" key="7">
    <source>
        <dbReference type="SAM" id="MobiDB-lite"/>
    </source>
</evidence>
<keyword evidence="5" id="KW-0931">ER-Golgi transport</keyword>
<keyword evidence="4 5" id="KW-0653">Protein transport</keyword>
<evidence type="ECO:0000256" key="3">
    <source>
        <dbReference type="ARBA" id="ARBA00022490"/>
    </source>
</evidence>
<comment type="function">
    <text evidence="5">The coatomer is a cytosolic protein complex that binds to dilysine motifs and reversibly associates with Golgi non-clathrin-coated vesicles, which further mediate biosynthetic protein transport from the ER, via the Golgi up to the trans Golgi network. Coatomer complex is required for budding from Golgi membranes, and is essential for the retrograde Golgi-to-ER transport of dilysine-tagged proteins.</text>
</comment>
<dbReference type="Proteomes" id="UP001642484">
    <property type="component" value="Unassembled WGS sequence"/>
</dbReference>
<comment type="similarity">
    <text evidence="1 5">Belongs to the adaptor complexes medium subunit family. Delta-COP subfamily.</text>
</comment>
<dbReference type="SUPFAM" id="SSF64356">
    <property type="entry name" value="SNARE-like"/>
    <property type="match status" value="1"/>
</dbReference>
<organism evidence="9 10">
    <name type="scientific">Durusdinium trenchii</name>
    <dbReference type="NCBI Taxonomy" id="1381693"/>
    <lineage>
        <taxon>Eukaryota</taxon>
        <taxon>Sar</taxon>
        <taxon>Alveolata</taxon>
        <taxon>Dinophyceae</taxon>
        <taxon>Suessiales</taxon>
        <taxon>Symbiodiniaceae</taxon>
        <taxon>Durusdinium</taxon>
    </lineage>
</organism>
<name>A0ABP0MP92_9DINO</name>
<dbReference type="InterPro" id="IPR027059">
    <property type="entry name" value="Coatomer_dsu"/>
</dbReference>
<protein>
    <recommendedName>
        <fullName evidence="5">Coatomer subunit delta</fullName>
    </recommendedName>
</protein>
<dbReference type="EMBL" id="CAXAMN010018890">
    <property type="protein sequence ID" value="CAK9053264.1"/>
    <property type="molecule type" value="Genomic_DNA"/>
</dbReference>
<dbReference type="PANTHER" id="PTHR10121:SF0">
    <property type="entry name" value="COATOMER SUBUNIT DELTA"/>
    <property type="match status" value="1"/>
</dbReference>
<dbReference type="InterPro" id="IPR028565">
    <property type="entry name" value="MHD"/>
</dbReference>
<dbReference type="CDD" id="cd14830">
    <property type="entry name" value="Delta_COP_N"/>
    <property type="match status" value="1"/>
</dbReference>
<keyword evidence="5" id="KW-0968">Cytoplasmic vesicle</keyword>
<feature type="domain" description="MHD" evidence="8">
    <location>
        <begin position="283"/>
        <end position="539"/>
    </location>
</feature>
<evidence type="ECO:0000259" key="8">
    <source>
        <dbReference type="PROSITE" id="PS51072"/>
    </source>
</evidence>
<comment type="subunit">
    <text evidence="5">Oligomeric complex that consists of at least the alpha, beta, beta', gamma, delta, epsilon and zeta subunits.</text>
</comment>
<dbReference type="PANTHER" id="PTHR10121">
    <property type="entry name" value="COATOMER SUBUNIT DELTA"/>
    <property type="match status" value="1"/>
</dbReference>
<evidence type="ECO:0000256" key="2">
    <source>
        <dbReference type="ARBA" id="ARBA00022448"/>
    </source>
</evidence>
<evidence type="ECO:0000256" key="1">
    <source>
        <dbReference type="ARBA" id="ARBA00010516"/>
    </source>
</evidence>
<evidence type="ECO:0000256" key="6">
    <source>
        <dbReference type="RuleBase" id="RU366052"/>
    </source>
</evidence>
<comment type="subcellular location">
    <subcellularLocation>
        <location evidence="5 6">Cytoplasm</location>
    </subcellularLocation>
    <subcellularLocation>
        <location evidence="5 6">Cytoplasmic vesicle</location>
        <location evidence="5 6">COPI-coated vesicle membrane</location>
        <topology evidence="5 6">Peripheral membrane protein</topology>
        <orientation evidence="5 6">Cytoplasmic side</orientation>
    </subcellularLocation>
    <subcellularLocation>
        <location evidence="5 6">Golgi apparatus membrane</location>
        <topology evidence="5 6">Peripheral membrane protein</topology>
        <orientation evidence="5 6">Cytoplasmic side</orientation>
    </subcellularLocation>
</comment>
<gene>
    <name evidence="9" type="ORF">CCMP2556_LOCUS26778</name>
</gene>
<sequence>MVVLSAAIIKKDKTLVARQFVEMTRLRIEGLLGAFTKLVDSGKDHTFVETESVRYVYQPMESLNLVVITNKASNILEDLETLRLLAKVVQDCCEIQVSEENVLKHAFDIVFAFDEVISFGYRESVTLSQIKTYTEMDSHEERLHMMVEQSKINEAREMAKKKQMELAKQRALQPKDAAGPGFGSDSLPGIGPSSMGNSSFQDTMPSMGSGLGNDMGSAPWSSSMAEDTGPAPLKPGAPKKGMALGKKKPADVLGSMGLPDPMPTEAVAEEPAAHAAPAYNPLMDPVRVDIEEKITADLQVEGGLDGEAICTGQFQVTVLDASKADLAAFRLAPQNQEFKYKIHPNLNKTSHANNVLEVREASRAYRANAPVPLVKWQYKSSNEDFLPVQISCWPSTTSARRSEDAPSSGSGAAHDGTQIVLELELTDTSITLEDVQIRFPAAASSRPQISSAEPGEASYDGQSEVCWRIPVLDKNEANGNLEFVAKTDSASLLPFTFDAVRRGATKCPMEILECYHMEKKDAIGFACEKSCNYSFRIGA</sequence>
<feature type="region of interest" description="Disordered" evidence="7">
    <location>
        <begin position="160"/>
        <end position="264"/>
    </location>
</feature>
<accession>A0ABP0MP92</accession>
<dbReference type="PROSITE" id="PS51072">
    <property type="entry name" value="MHD"/>
    <property type="match status" value="1"/>
</dbReference>
<feature type="compositionally biased region" description="Polar residues" evidence="7">
    <location>
        <begin position="194"/>
        <end position="206"/>
    </location>
</feature>
<comment type="caution">
    <text evidence="9">The sequence shown here is derived from an EMBL/GenBank/DDBJ whole genome shotgun (WGS) entry which is preliminary data.</text>
</comment>
<dbReference type="CDD" id="cd09254">
    <property type="entry name" value="AP_delta-COPI_MHD"/>
    <property type="match status" value="1"/>
</dbReference>
<evidence type="ECO:0000313" key="9">
    <source>
        <dbReference type="EMBL" id="CAK9053264.1"/>
    </source>
</evidence>